<feature type="region of interest" description="Disordered" evidence="10">
    <location>
        <begin position="121"/>
        <end position="152"/>
    </location>
</feature>
<dbReference type="AlphaFoldDB" id="A0A2P6NYC8"/>
<dbReference type="InterPro" id="IPR020472">
    <property type="entry name" value="WD40_PAC1"/>
</dbReference>
<dbReference type="SUPFAM" id="SSF50978">
    <property type="entry name" value="WD40 repeat-like"/>
    <property type="match status" value="1"/>
</dbReference>
<dbReference type="FunCoup" id="A0A2P6NYC8">
    <property type="interactions" value="898"/>
</dbReference>
<dbReference type="STRING" id="1890364.A0A2P6NYC8"/>
<dbReference type="InterPro" id="IPR032847">
    <property type="entry name" value="PRPF17"/>
</dbReference>
<dbReference type="PROSITE" id="PS50294">
    <property type="entry name" value="WD_REPEATS_REGION"/>
    <property type="match status" value="4"/>
</dbReference>
<keyword evidence="3" id="KW-0507">mRNA processing</keyword>
<dbReference type="OrthoDB" id="10257301at2759"/>
<evidence type="ECO:0000256" key="9">
    <source>
        <dbReference type="PROSITE-ProRule" id="PRU00221"/>
    </source>
</evidence>
<protein>
    <recommendedName>
        <fullName evidence="8">Pre-mRNA-processing factor 17</fullName>
    </recommendedName>
</protein>
<reference evidence="11 12" key="1">
    <citation type="journal article" date="2018" name="Genome Biol. Evol.">
        <title>Multiple Roots of Fruiting Body Formation in Amoebozoa.</title>
        <authorList>
            <person name="Hillmann F."/>
            <person name="Forbes G."/>
            <person name="Novohradska S."/>
            <person name="Ferling I."/>
            <person name="Riege K."/>
            <person name="Groth M."/>
            <person name="Westermann M."/>
            <person name="Marz M."/>
            <person name="Spaller T."/>
            <person name="Winckler T."/>
            <person name="Schaap P."/>
            <person name="Glockner G."/>
        </authorList>
    </citation>
    <scope>NUCLEOTIDE SEQUENCE [LARGE SCALE GENOMIC DNA]</scope>
    <source>
        <strain evidence="11 12">Jena</strain>
    </source>
</reference>
<evidence type="ECO:0000256" key="4">
    <source>
        <dbReference type="ARBA" id="ARBA00022728"/>
    </source>
</evidence>
<dbReference type="Pfam" id="PF00400">
    <property type="entry name" value="WD40"/>
    <property type="match status" value="6"/>
</dbReference>
<evidence type="ECO:0000256" key="8">
    <source>
        <dbReference type="ARBA" id="ARBA00068146"/>
    </source>
</evidence>
<dbReference type="SMART" id="SM00320">
    <property type="entry name" value="WD40"/>
    <property type="match status" value="7"/>
</dbReference>
<feature type="repeat" description="WD" evidence="9">
    <location>
        <begin position="288"/>
        <end position="329"/>
    </location>
</feature>
<keyword evidence="7" id="KW-0539">Nucleus</keyword>
<evidence type="ECO:0000313" key="11">
    <source>
        <dbReference type="EMBL" id="PRP88964.1"/>
    </source>
</evidence>
<evidence type="ECO:0000256" key="5">
    <source>
        <dbReference type="ARBA" id="ARBA00022737"/>
    </source>
</evidence>
<dbReference type="InterPro" id="IPR019775">
    <property type="entry name" value="WD40_repeat_CS"/>
</dbReference>
<feature type="repeat" description="WD" evidence="9">
    <location>
        <begin position="506"/>
        <end position="539"/>
    </location>
</feature>
<proteinExistence type="predicted"/>
<dbReference type="PROSITE" id="PS00678">
    <property type="entry name" value="WD_REPEATS_1"/>
    <property type="match status" value="1"/>
</dbReference>
<keyword evidence="5" id="KW-0677">Repeat</keyword>
<sequence length="539" mass="61240">MLGLAYSDSEGEDIPTPIVPSRTLVKVQAAPTVALRDIVQQYESPLSKTVYHNAEYDAMWAPVVGPSHPVFSRETAAGRTGHAEEHHLNDSIFQKEFNSYNNQGVASNPSINGGVVQSARRLMEQEQQATEEPQAPKAKNKRNFGDASDLENFRGPWAPFQEELELNETLQQNALNEEQVKELQEHSKKVKVVEAPPEFKIKSIFHGDSEQLKDYMGRSFVDPPTSLKNKEHECFLPKKQLHTWKGHSKAVNAIRFFPKYGHLLLSAGSDSLVKIWDVYGKQKCVRTYIGHQQAVRDICFSNDGRKFLTASYDKNINYWDTETGQCLGTYTNHRVPYCVKFNPDDNRQNIFLAGCSNKKVVQFDLNSGKIVQQYDQHLGAVNTITFVDNNRRFVTSSDDKSLRVWEWGIPVVIKYISEPHMHSMPSIAVHPDKEWFVGQSMDNQIVVYSATDKFRMNKKKRFAGHVTAGYACQVNFSPDGHWLVSGDSDGKVWFWDWNTGRILKTIKAHKGVCIGVEWNPIEPSKVATCGWDGDIHYWD</sequence>
<name>A0A2P6NYC8_9EUKA</name>
<keyword evidence="12" id="KW-1185">Reference proteome</keyword>
<dbReference type="InParanoid" id="A0A2P6NYC8"/>
<dbReference type="Gene3D" id="2.130.10.10">
    <property type="entry name" value="YVTN repeat-like/Quinoprotein amine dehydrogenase"/>
    <property type="match status" value="1"/>
</dbReference>
<dbReference type="FunFam" id="2.130.10.10:FF:000034">
    <property type="entry name" value="Pre-mRNA-processing factor 17, putative"/>
    <property type="match status" value="1"/>
</dbReference>
<dbReference type="InterPro" id="IPR001680">
    <property type="entry name" value="WD40_rpt"/>
</dbReference>
<accession>A0A2P6NYC8</accession>
<evidence type="ECO:0000256" key="7">
    <source>
        <dbReference type="ARBA" id="ARBA00023242"/>
    </source>
</evidence>
<dbReference type="GO" id="GO:0071013">
    <property type="term" value="C:catalytic step 2 spliceosome"/>
    <property type="evidence" value="ECO:0007669"/>
    <property type="project" value="InterPro"/>
</dbReference>
<feature type="repeat" description="WD" evidence="9">
    <location>
        <begin position="244"/>
        <end position="278"/>
    </location>
</feature>
<evidence type="ECO:0000256" key="2">
    <source>
        <dbReference type="ARBA" id="ARBA00022574"/>
    </source>
</evidence>
<dbReference type="Proteomes" id="UP000241769">
    <property type="component" value="Unassembled WGS sequence"/>
</dbReference>
<comment type="subcellular location">
    <subcellularLocation>
        <location evidence="1">Nucleus</location>
    </subcellularLocation>
</comment>
<feature type="repeat" description="WD" evidence="9">
    <location>
        <begin position="474"/>
        <end position="505"/>
    </location>
</feature>
<comment type="caution">
    <text evidence="11">The sequence shown here is derived from an EMBL/GenBank/DDBJ whole genome shotgun (WGS) entry which is preliminary data.</text>
</comment>
<dbReference type="PANTHER" id="PTHR43979">
    <property type="entry name" value="PRE-MRNA-PROCESSING FACTOR 17"/>
    <property type="match status" value="1"/>
</dbReference>
<gene>
    <name evidence="11" type="ORF">PROFUN_02242</name>
</gene>
<feature type="repeat" description="WD" evidence="9">
    <location>
        <begin position="374"/>
        <end position="406"/>
    </location>
</feature>
<dbReference type="PROSITE" id="PS50082">
    <property type="entry name" value="WD_REPEATS_2"/>
    <property type="match status" value="5"/>
</dbReference>
<dbReference type="PRINTS" id="PR00320">
    <property type="entry name" value="GPROTEINBRPT"/>
</dbReference>
<evidence type="ECO:0000256" key="1">
    <source>
        <dbReference type="ARBA" id="ARBA00004123"/>
    </source>
</evidence>
<dbReference type="CDD" id="cd00200">
    <property type="entry name" value="WD40"/>
    <property type="match status" value="1"/>
</dbReference>
<evidence type="ECO:0000256" key="10">
    <source>
        <dbReference type="SAM" id="MobiDB-lite"/>
    </source>
</evidence>
<feature type="compositionally biased region" description="Low complexity" evidence="10">
    <location>
        <begin position="125"/>
        <end position="136"/>
    </location>
</feature>
<keyword evidence="6" id="KW-0508">mRNA splicing</keyword>
<dbReference type="PANTHER" id="PTHR43979:SF1">
    <property type="entry name" value="PRE-MRNA-PROCESSING FACTOR 17"/>
    <property type="match status" value="1"/>
</dbReference>
<dbReference type="GO" id="GO:0000398">
    <property type="term" value="P:mRNA splicing, via spliceosome"/>
    <property type="evidence" value="ECO:0007669"/>
    <property type="project" value="InterPro"/>
</dbReference>
<dbReference type="InterPro" id="IPR015943">
    <property type="entry name" value="WD40/YVTN_repeat-like_dom_sf"/>
</dbReference>
<dbReference type="GO" id="GO:0003729">
    <property type="term" value="F:mRNA binding"/>
    <property type="evidence" value="ECO:0007669"/>
    <property type="project" value="TreeGrafter"/>
</dbReference>
<evidence type="ECO:0000256" key="3">
    <source>
        <dbReference type="ARBA" id="ARBA00022664"/>
    </source>
</evidence>
<evidence type="ECO:0000313" key="12">
    <source>
        <dbReference type="Proteomes" id="UP000241769"/>
    </source>
</evidence>
<keyword evidence="2 9" id="KW-0853">WD repeat</keyword>
<evidence type="ECO:0000256" key="6">
    <source>
        <dbReference type="ARBA" id="ARBA00023187"/>
    </source>
</evidence>
<dbReference type="InterPro" id="IPR036322">
    <property type="entry name" value="WD40_repeat_dom_sf"/>
</dbReference>
<organism evidence="11 12">
    <name type="scientific">Planoprotostelium fungivorum</name>
    <dbReference type="NCBI Taxonomy" id="1890364"/>
    <lineage>
        <taxon>Eukaryota</taxon>
        <taxon>Amoebozoa</taxon>
        <taxon>Evosea</taxon>
        <taxon>Variosea</taxon>
        <taxon>Cavosteliida</taxon>
        <taxon>Cavosteliaceae</taxon>
        <taxon>Planoprotostelium</taxon>
    </lineage>
</organism>
<dbReference type="EMBL" id="MDYQ01000006">
    <property type="protein sequence ID" value="PRP88964.1"/>
    <property type="molecule type" value="Genomic_DNA"/>
</dbReference>
<keyword evidence="4" id="KW-0747">Spliceosome</keyword>